<dbReference type="RefSeq" id="WP_052772250.1">
    <property type="nucleotide sequence ID" value="NZ_CM125969.1"/>
</dbReference>
<evidence type="ECO:0000259" key="1">
    <source>
        <dbReference type="Pfam" id="PF08223"/>
    </source>
</evidence>
<feature type="domain" description="Transcriptional repressor PaaX-like central Cas2-like" evidence="2">
    <location>
        <begin position="108"/>
        <end position="179"/>
    </location>
</feature>
<dbReference type="Gene3D" id="1.10.10.10">
    <property type="entry name" value="Winged helix-like DNA-binding domain superfamily/Winged helix DNA-binding domain"/>
    <property type="match status" value="1"/>
</dbReference>
<gene>
    <name evidence="3" type="ORF">C1H84_06175</name>
</gene>
<dbReference type="Proteomes" id="UP000252167">
    <property type="component" value="Unassembled WGS sequence"/>
</dbReference>
<keyword evidence="4" id="KW-1185">Reference proteome</keyword>
<dbReference type="Pfam" id="PF08223">
    <property type="entry name" value="PaaX_C"/>
    <property type="match status" value="1"/>
</dbReference>
<dbReference type="PANTHER" id="PTHR30319:SF1">
    <property type="entry name" value="TRANSCRIPTIONAL REPRESSOR PAAX"/>
    <property type="match status" value="1"/>
</dbReference>
<dbReference type="Gene3D" id="1.20.58.1460">
    <property type="match status" value="1"/>
</dbReference>
<proteinExistence type="predicted"/>
<dbReference type="EMBL" id="POAF01000002">
    <property type="protein sequence ID" value="RBM02998.1"/>
    <property type="molecule type" value="Genomic_DNA"/>
</dbReference>
<sequence length="279" mass="30296">MAASTQLVAFTLDDFEARTGSAASIIRTIAGLYLRHEAAPVARTKILALATAAEVSAPTAQTAISRLADRGVLEAAGTSSLQVTAAAHAMFARGDRRIFTPRQMADEELWCLVAYSLPETMRPLRHQVRKHFLQLGGGLVNAGLWIFPGYLREEVLQVLGALEVRSYATVFTTQTPDFPEGAMQAARQWWDLGRLESMHSTFLESTAALDAQPASPAAAYRGYVAMVDAWRALPYLDPGLPDAMLPGNWPGRPSRERFLALSRAYGPGARHFATALLKG</sequence>
<evidence type="ECO:0000259" key="2">
    <source>
        <dbReference type="Pfam" id="PF20803"/>
    </source>
</evidence>
<dbReference type="InterPro" id="IPR036388">
    <property type="entry name" value="WH-like_DNA-bd_sf"/>
</dbReference>
<organism evidence="3 4">
    <name type="scientific">Glutamicibacter soli</name>
    <dbReference type="NCBI Taxonomy" id="453836"/>
    <lineage>
        <taxon>Bacteria</taxon>
        <taxon>Bacillati</taxon>
        <taxon>Actinomycetota</taxon>
        <taxon>Actinomycetes</taxon>
        <taxon>Micrococcales</taxon>
        <taxon>Micrococcaceae</taxon>
        <taxon>Glutamicibacter</taxon>
    </lineage>
</organism>
<dbReference type="PANTHER" id="PTHR30319">
    <property type="entry name" value="PHENYLACETIC ACID REGULATOR-RELATED TRANSCRIPTIONAL REPRESSOR"/>
    <property type="match status" value="1"/>
</dbReference>
<dbReference type="InterPro" id="IPR048846">
    <property type="entry name" value="PaaX-like_central"/>
</dbReference>
<name>A0A365YK47_9MICC</name>
<evidence type="ECO:0000313" key="3">
    <source>
        <dbReference type="EMBL" id="RBM02998.1"/>
    </source>
</evidence>
<accession>A0A365YK47</accession>
<protein>
    <submittedName>
        <fullName evidence="3">Regulator</fullName>
    </submittedName>
</protein>
<reference evidence="3 4" key="1">
    <citation type="submission" date="2018-01" db="EMBL/GenBank/DDBJ databases">
        <title>Glutamicibacter soli strain NHPC-3 Whole genome sequence and assembly.</title>
        <authorList>
            <person name="Choudhury P."/>
            <person name="Gupta D."/>
            <person name="Sengupta K."/>
            <person name="Jawed A."/>
            <person name="Sultana N."/>
            <person name="Saha P."/>
        </authorList>
    </citation>
    <scope>NUCLEOTIDE SEQUENCE [LARGE SCALE GENOMIC DNA]</scope>
    <source>
        <strain evidence="3 4">NHPC-3</strain>
    </source>
</reference>
<dbReference type="GO" id="GO:0006351">
    <property type="term" value="P:DNA-templated transcription"/>
    <property type="evidence" value="ECO:0007669"/>
    <property type="project" value="InterPro"/>
</dbReference>
<dbReference type="InterPro" id="IPR011965">
    <property type="entry name" value="PaaX_trns_reg"/>
</dbReference>
<evidence type="ECO:0000313" key="4">
    <source>
        <dbReference type="Proteomes" id="UP000252167"/>
    </source>
</evidence>
<dbReference type="InterPro" id="IPR013225">
    <property type="entry name" value="PaaX_C"/>
</dbReference>
<dbReference type="PIRSF" id="PIRSF020623">
    <property type="entry name" value="PaaX"/>
    <property type="match status" value="1"/>
</dbReference>
<feature type="domain" description="Transcriptional repressor PaaX-like C-terminal" evidence="1">
    <location>
        <begin position="190"/>
        <end position="274"/>
    </location>
</feature>
<comment type="caution">
    <text evidence="3">The sequence shown here is derived from an EMBL/GenBank/DDBJ whole genome shotgun (WGS) entry which is preliminary data.</text>
</comment>
<dbReference type="Pfam" id="PF20803">
    <property type="entry name" value="PaaX_M"/>
    <property type="match status" value="1"/>
</dbReference>
<dbReference type="AlphaFoldDB" id="A0A365YK47"/>